<dbReference type="Proteomes" id="UP000199205">
    <property type="component" value="Unassembled WGS sequence"/>
</dbReference>
<reference evidence="4 5" key="1">
    <citation type="submission" date="2016-08" db="EMBL/GenBank/DDBJ databases">
        <authorList>
            <person name="Seilhamer J.J."/>
        </authorList>
    </citation>
    <scope>NUCLEOTIDE SEQUENCE [LARGE SCALE GENOMIC DNA]</scope>
    <source>
        <strain evidence="4 5">P1-7</strain>
    </source>
</reference>
<protein>
    <submittedName>
        <fullName evidence="4">ProQ/FINO family protein</fullName>
    </submittedName>
</protein>
<keyword evidence="1" id="KW-0694">RNA-binding</keyword>
<feature type="region of interest" description="Disordered" evidence="2">
    <location>
        <begin position="87"/>
        <end position="143"/>
    </location>
</feature>
<evidence type="ECO:0000313" key="4">
    <source>
        <dbReference type="EMBL" id="SCB42639.1"/>
    </source>
</evidence>
<feature type="compositionally biased region" description="Polar residues" evidence="2">
    <location>
        <begin position="114"/>
        <end position="123"/>
    </location>
</feature>
<dbReference type="OrthoDB" id="8303968at2"/>
<dbReference type="Pfam" id="PF04352">
    <property type="entry name" value="ProQ"/>
    <property type="match status" value="1"/>
</dbReference>
<dbReference type="EMBL" id="FMAF01000016">
    <property type="protein sequence ID" value="SCB42639.1"/>
    <property type="molecule type" value="Genomic_DNA"/>
</dbReference>
<feature type="domain" description="ProQ/FinO" evidence="3">
    <location>
        <begin position="20"/>
        <end position="131"/>
    </location>
</feature>
<evidence type="ECO:0000256" key="1">
    <source>
        <dbReference type="ARBA" id="ARBA00022884"/>
    </source>
</evidence>
<name>A0A1C3WRR4_9HYPH</name>
<sequence>MEEPWTISRDPIVATELDVRKAKAINALLVRPIDILPSKPGEIIRPFALGLWNEIRPLLKPDTPVMALRRATSAFLHSKQYYFASAQPDSMRHDIDGNPIEPLSPEDRLAARQRLTTLKQTPVKTAEPQEQPAPPPPALSKSELIRAALLRSGKRSDRLVR</sequence>
<dbReference type="AlphaFoldDB" id="A0A1C3WRR4"/>
<dbReference type="GO" id="GO:0003723">
    <property type="term" value="F:RNA binding"/>
    <property type="evidence" value="ECO:0007669"/>
    <property type="project" value="UniProtKB-KW"/>
</dbReference>
<accession>A0A1C3WRR4</accession>
<dbReference type="RefSeq" id="WP_092575435.1">
    <property type="nucleotide sequence ID" value="NZ_FMAF01000016.1"/>
</dbReference>
<evidence type="ECO:0000259" key="3">
    <source>
        <dbReference type="SMART" id="SM00945"/>
    </source>
</evidence>
<gene>
    <name evidence="4" type="ORF">GA0061101_1168</name>
</gene>
<evidence type="ECO:0000256" key="2">
    <source>
        <dbReference type="SAM" id="MobiDB-lite"/>
    </source>
</evidence>
<dbReference type="SMART" id="SM00945">
    <property type="entry name" value="ProQ"/>
    <property type="match status" value="1"/>
</dbReference>
<dbReference type="InterPro" id="IPR036442">
    <property type="entry name" value="ProQ/FinO_sf"/>
</dbReference>
<organism evidence="4 5">
    <name type="scientific">Rhizobium lusitanum</name>
    <dbReference type="NCBI Taxonomy" id="293958"/>
    <lineage>
        <taxon>Bacteria</taxon>
        <taxon>Pseudomonadati</taxon>
        <taxon>Pseudomonadota</taxon>
        <taxon>Alphaproteobacteria</taxon>
        <taxon>Hyphomicrobiales</taxon>
        <taxon>Rhizobiaceae</taxon>
        <taxon>Rhizobium/Agrobacterium group</taxon>
        <taxon>Rhizobium</taxon>
    </lineage>
</organism>
<dbReference type="SUPFAM" id="SSF48657">
    <property type="entry name" value="FinO-like"/>
    <property type="match status" value="1"/>
</dbReference>
<dbReference type="InterPro" id="IPR016103">
    <property type="entry name" value="ProQ/FinO"/>
</dbReference>
<evidence type="ECO:0000313" key="5">
    <source>
        <dbReference type="Proteomes" id="UP000199205"/>
    </source>
</evidence>
<dbReference type="Gene3D" id="1.10.1710.10">
    <property type="entry name" value="ProQ/FinO domain"/>
    <property type="match status" value="1"/>
</dbReference>
<proteinExistence type="predicted"/>